<protein>
    <recommendedName>
        <fullName evidence="1">TRASH domain-containing protein</fullName>
    </recommendedName>
</protein>
<feature type="domain" description="TRASH" evidence="1">
    <location>
        <begin position="48"/>
        <end position="77"/>
    </location>
</feature>
<comment type="caution">
    <text evidence="2">The sequence shown here is derived from an EMBL/GenBank/DDBJ whole genome shotgun (WGS) entry which is preliminary data.</text>
</comment>
<evidence type="ECO:0000313" key="3">
    <source>
        <dbReference type="Proteomes" id="UP000776700"/>
    </source>
</evidence>
<feature type="non-terminal residue" evidence="2">
    <location>
        <position position="158"/>
    </location>
</feature>
<feature type="domain" description="TRASH" evidence="1">
    <location>
        <begin position="132"/>
        <end position="158"/>
    </location>
</feature>
<accession>A0A921MZK9</accession>
<evidence type="ECO:0000259" key="1">
    <source>
        <dbReference type="SMART" id="SM00746"/>
    </source>
</evidence>
<evidence type="ECO:0000313" key="2">
    <source>
        <dbReference type="EMBL" id="HJG96111.1"/>
    </source>
</evidence>
<sequence length="158" mass="18431">MITHKVCKSCGKNLEVSNFTKSKNVKDGYENKCKICRANARKKYINICEVCGEKFKTAKKEVRFCSVDCQGIAKRDRVNIKCDYCDKDIEVVKSKLGKQAHFYCNQNCRTEHLKILMQGENNHNYNQIDYKCDGCGKDIKTYKYKIENQKYIFCSNEC</sequence>
<proteinExistence type="predicted"/>
<dbReference type="EMBL" id="DYUB01000110">
    <property type="protein sequence ID" value="HJG96111.1"/>
    <property type="molecule type" value="Genomic_DNA"/>
</dbReference>
<dbReference type="AlphaFoldDB" id="A0A921MZK9"/>
<feature type="domain" description="TRASH" evidence="1">
    <location>
        <begin position="82"/>
        <end position="116"/>
    </location>
</feature>
<name>A0A921MZK9_9FIRM</name>
<dbReference type="SMART" id="SM00746">
    <property type="entry name" value="TRASH"/>
    <property type="match status" value="3"/>
</dbReference>
<gene>
    <name evidence="2" type="ORF">K8V90_03300</name>
</gene>
<reference evidence="2" key="2">
    <citation type="submission" date="2021-09" db="EMBL/GenBank/DDBJ databases">
        <authorList>
            <person name="Gilroy R."/>
        </authorList>
    </citation>
    <scope>NUCLEOTIDE SEQUENCE</scope>
    <source>
        <strain evidence="2">1277</strain>
    </source>
</reference>
<dbReference type="Proteomes" id="UP000776700">
    <property type="component" value="Unassembled WGS sequence"/>
</dbReference>
<organism evidence="2 3">
    <name type="scientific">Romboutsia timonensis</name>
    <dbReference type="NCBI Taxonomy" id="1776391"/>
    <lineage>
        <taxon>Bacteria</taxon>
        <taxon>Bacillati</taxon>
        <taxon>Bacillota</taxon>
        <taxon>Clostridia</taxon>
        <taxon>Peptostreptococcales</taxon>
        <taxon>Peptostreptococcaceae</taxon>
        <taxon>Romboutsia</taxon>
    </lineage>
</organism>
<dbReference type="InterPro" id="IPR011017">
    <property type="entry name" value="TRASH_dom"/>
</dbReference>
<reference evidence="2" key="1">
    <citation type="journal article" date="2021" name="PeerJ">
        <title>Extensive microbial diversity within the chicken gut microbiome revealed by metagenomics and culture.</title>
        <authorList>
            <person name="Gilroy R."/>
            <person name="Ravi A."/>
            <person name="Getino M."/>
            <person name="Pursley I."/>
            <person name="Horton D.L."/>
            <person name="Alikhan N.F."/>
            <person name="Baker D."/>
            <person name="Gharbi K."/>
            <person name="Hall N."/>
            <person name="Watson M."/>
            <person name="Adriaenssens E.M."/>
            <person name="Foster-Nyarko E."/>
            <person name="Jarju S."/>
            <person name="Secka A."/>
            <person name="Antonio M."/>
            <person name="Oren A."/>
            <person name="Chaudhuri R.R."/>
            <person name="La Ragione R."/>
            <person name="Hildebrand F."/>
            <person name="Pallen M.J."/>
        </authorList>
    </citation>
    <scope>NUCLEOTIDE SEQUENCE</scope>
    <source>
        <strain evidence="2">1277</strain>
    </source>
</reference>